<dbReference type="EMBL" id="ANOH01000250">
    <property type="protein sequence ID" value="EMI54913.1"/>
    <property type="molecule type" value="Genomic_DNA"/>
</dbReference>
<name>M5UFX7_9BACT</name>
<proteinExistence type="predicted"/>
<evidence type="ECO:0000313" key="1">
    <source>
        <dbReference type="EMBL" id="EMI54913.1"/>
    </source>
</evidence>
<dbReference type="Proteomes" id="UP000011885">
    <property type="component" value="Unassembled WGS sequence"/>
</dbReference>
<organism evidence="1 2">
    <name type="scientific">Rhodopirellula sallentina SM41</name>
    <dbReference type="NCBI Taxonomy" id="1263870"/>
    <lineage>
        <taxon>Bacteria</taxon>
        <taxon>Pseudomonadati</taxon>
        <taxon>Planctomycetota</taxon>
        <taxon>Planctomycetia</taxon>
        <taxon>Pirellulales</taxon>
        <taxon>Pirellulaceae</taxon>
        <taxon>Rhodopirellula</taxon>
    </lineage>
</organism>
<gene>
    <name evidence="1" type="ORF">RSSM_03649</name>
</gene>
<keyword evidence="2" id="KW-1185">Reference proteome</keyword>
<comment type="caution">
    <text evidence="1">The sequence shown here is derived from an EMBL/GenBank/DDBJ whole genome shotgun (WGS) entry which is preliminary data.</text>
</comment>
<reference evidence="1 2" key="1">
    <citation type="journal article" date="2013" name="Mar. Genomics">
        <title>Expression of sulfatases in Rhodopirellula baltica and the diversity of sulfatases in the genus Rhodopirellula.</title>
        <authorList>
            <person name="Wegner C.E."/>
            <person name="Richter-Heitmann T."/>
            <person name="Klindworth A."/>
            <person name="Klockow C."/>
            <person name="Richter M."/>
            <person name="Achstetter T."/>
            <person name="Glockner F.O."/>
            <person name="Harder J."/>
        </authorList>
    </citation>
    <scope>NUCLEOTIDE SEQUENCE [LARGE SCALE GENOMIC DNA]</scope>
    <source>
        <strain evidence="1 2">SM41</strain>
    </source>
</reference>
<evidence type="ECO:0000313" key="2">
    <source>
        <dbReference type="Proteomes" id="UP000011885"/>
    </source>
</evidence>
<protein>
    <submittedName>
        <fullName evidence="1">Uncharacterized protein</fullName>
    </submittedName>
</protein>
<dbReference type="PATRIC" id="fig|1263870.3.peg.3867"/>
<accession>M5UFX7</accession>
<dbReference type="AlphaFoldDB" id="M5UFX7"/>
<sequence>MIFYPPDYDDATNTWNGGRMMGEYDPTPEQIVDWALQPDSQDA</sequence>